<dbReference type="Gene3D" id="1.10.260.40">
    <property type="entry name" value="lambda repressor-like DNA-binding domains"/>
    <property type="match status" value="1"/>
</dbReference>
<sequence>MTLKKEFYNPELETTELYSEVWKLEIVNIRGVEIIVNNHYWQDENGELWGNFDDPMENVRNTFDAYRKKLDYMTPDEIRDLRQKIGMSVRDFAKALGIAPSTLTEIENYKRLQVKYQENLFEAARGLYQNGQSLQLVKELNKPDIEKLIEKDLKQSNYNYSENLYQTSQPKQSNQVFKSTLGDAA</sequence>
<dbReference type="InterPro" id="IPR001387">
    <property type="entry name" value="Cro/C1-type_HTH"/>
</dbReference>
<evidence type="ECO:0000259" key="2">
    <source>
        <dbReference type="PROSITE" id="PS50943"/>
    </source>
</evidence>
<dbReference type="SUPFAM" id="SSF47413">
    <property type="entry name" value="lambda repressor-like DNA-binding domains"/>
    <property type="match status" value="1"/>
</dbReference>
<dbReference type="Pfam" id="PF01381">
    <property type="entry name" value="HTH_3"/>
    <property type="match status" value="1"/>
</dbReference>
<dbReference type="CDD" id="cd00093">
    <property type="entry name" value="HTH_XRE"/>
    <property type="match status" value="1"/>
</dbReference>
<dbReference type="InterPro" id="IPR010982">
    <property type="entry name" value="Lambda_DNA-bd_dom_sf"/>
</dbReference>
<proteinExistence type="predicted"/>
<dbReference type="PROSITE" id="PS50943">
    <property type="entry name" value="HTH_CROC1"/>
    <property type="match status" value="1"/>
</dbReference>
<feature type="compositionally biased region" description="Polar residues" evidence="1">
    <location>
        <begin position="164"/>
        <end position="178"/>
    </location>
</feature>
<feature type="domain" description="HTH cro/C1-type" evidence="2">
    <location>
        <begin position="78"/>
        <end position="111"/>
    </location>
</feature>
<comment type="caution">
    <text evidence="3">The sequence shown here is derived from an EMBL/GenBank/DDBJ whole genome shotgun (WGS) entry which is preliminary data.</text>
</comment>
<gene>
    <name evidence="3" type="ORF">HC026_05225</name>
</gene>
<evidence type="ECO:0000256" key="1">
    <source>
        <dbReference type="SAM" id="MobiDB-lite"/>
    </source>
</evidence>
<feature type="region of interest" description="Disordered" evidence="1">
    <location>
        <begin position="164"/>
        <end position="185"/>
    </location>
</feature>
<protein>
    <submittedName>
        <fullName evidence="3">Helix-turn-helix domain-containing protein</fullName>
    </submittedName>
</protein>
<name>A0ABX1KWM0_9LACO</name>
<keyword evidence="4" id="KW-1185">Reference proteome</keyword>
<accession>A0ABX1KWM0</accession>
<organism evidence="3 4">
    <name type="scientific">Secundilactobacillus angelensis</name>
    <dbReference type="NCBI Taxonomy" id="2722706"/>
    <lineage>
        <taxon>Bacteria</taxon>
        <taxon>Bacillati</taxon>
        <taxon>Bacillota</taxon>
        <taxon>Bacilli</taxon>
        <taxon>Lactobacillales</taxon>
        <taxon>Lactobacillaceae</taxon>
        <taxon>Secundilactobacillus</taxon>
    </lineage>
</organism>
<dbReference type="Proteomes" id="UP000763447">
    <property type="component" value="Unassembled WGS sequence"/>
</dbReference>
<dbReference type="EMBL" id="JAAXLJ010000006">
    <property type="protein sequence ID" value="NLR18327.1"/>
    <property type="molecule type" value="Genomic_DNA"/>
</dbReference>
<reference evidence="3 4" key="1">
    <citation type="submission" date="2020-04" db="EMBL/GenBank/DDBJ databases">
        <title>A novel species of genus Lactobacillus that was isolated from fermented food Zha-chili.</title>
        <authorList>
            <person name="Zhang Z."/>
        </authorList>
    </citation>
    <scope>NUCLEOTIDE SEQUENCE [LARGE SCALE GENOMIC DNA]</scope>
    <source>
        <strain evidence="4">HBUAS51383</strain>
    </source>
</reference>
<dbReference type="RefSeq" id="WP_168924933.1">
    <property type="nucleotide sequence ID" value="NZ_JAAXLJ010000006.1"/>
</dbReference>
<evidence type="ECO:0000313" key="3">
    <source>
        <dbReference type="EMBL" id="NLR18327.1"/>
    </source>
</evidence>
<evidence type="ECO:0000313" key="4">
    <source>
        <dbReference type="Proteomes" id="UP000763447"/>
    </source>
</evidence>